<dbReference type="PIRSF" id="PIRSF006156">
    <property type="entry name" value="YafQ"/>
    <property type="match status" value="1"/>
</dbReference>
<dbReference type="InterPro" id="IPR007712">
    <property type="entry name" value="RelE/ParE_toxin"/>
</dbReference>
<dbReference type="Pfam" id="PF15738">
    <property type="entry name" value="YafQ_toxin"/>
    <property type="match status" value="1"/>
</dbReference>
<evidence type="ECO:0000313" key="5">
    <source>
        <dbReference type="EMBL" id="PKY09641.1"/>
    </source>
</evidence>
<keyword evidence="1" id="KW-1277">Toxin-antitoxin system</keyword>
<dbReference type="AlphaFoldDB" id="A0A2I1DID6"/>
<evidence type="ECO:0000313" key="6">
    <source>
        <dbReference type="Proteomes" id="UP000234329"/>
    </source>
</evidence>
<dbReference type="PANTHER" id="PTHR40588:SF1">
    <property type="entry name" value="MRNA INTERFERASE TOXIN YAFQ"/>
    <property type="match status" value="1"/>
</dbReference>
<evidence type="ECO:0000256" key="1">
    <source>
        <dbReference type="ARBA" id="ARBA00022649"/>
    </source>
</evidence>
<dbReference type="GO" id="GO:0004521">
    <property type="term" value="F:RNA endonuclease activity"/>
    <property type="evidence" value="ECO:0007669"/>
    <property type="project" value="TreeGrafter"/>
</dbReference>
<dbReference type="EMBL" id="MXAV01000053">
    <property type="protein sequence ID" value="PKY09641.1"/>
    <property type="molecule type" value="Genomic_DNA"/>
</dbReference>
<evidence type="ECO:0000256" key="2">
    <source>
        <dbReference type="ARBA" id="ARBA00061366"/>
    </source>
</evidence>
<dbReference type="Proteomes" id="UP000234329">
    <property type="component" value="Unassembled WGS sequence"/>
</dbReference>
<dbReference type="NCBIfam" id="TIGR00053">
    <property type="entry name" value="YafQ family addiction module toxin"/>
    <property type="match status" value="1"/>
</dbReference>
<organism evidence="5 6">
    <name type="scientific">Acidithiobacillus marinus</name>
    <dbReference type="NCBI Taxonomy" id="187490"/>
    <lineage>
        <taxon>Bacteria</taxon>
        <taxon>Pseudomonadati</taxon>
        <taxon>Pseudomonadota</taxon>
        <taxon>Acidithiobacillia</taxon>
        <taxon>Acidithiobacillales</taxon>
        <taxon>Acidithiobacillaceae</taxon>
        <taxon>Acidithiobacillus</taxon>
    </lineage>
</organism>
<sequence>MRQPDYSGQFKRDVKQAQKRGKDMGKLKTLLGLLIEGKPLPATYLDHPLKGGWRGFRDAHIESDWLLVYKVAGDVVRFERTGRHSDLFDE</sequence>
<dbReference type="SUPFAM" id="SSF143011">
    <property type="entry name" value="RelE-like"/>
    <property type="match status" value="1"/>
</dbReference>
<dbReference type="InterPro" id="IPR035093">
    <property type="entry name" value="RelE/ParE_toxin_dom_sf"/>
</dbReference>
<dbReference type="InterPro" id="IPR004386">
    <property type="entry name" value="Toxin_YafQ-like"/>
</dbReference>
<name>A0A2I1DID6_9PROT</name>
<feature type="region of interest" description="Disordered" evidence="4">
    <location>
        <begin position="1"/>
        <end position="21"/>
    </location>
</feature>
<comment type="similarity">
    <text evidence="2">Belongs to the RelE toxin family. YafQ subfamily.</text>
</comment>
<dbReference type="OrthoDB" id="7030467at2"/>
<feature type="compositionally biased region" description="Basic and acidic residues" evidence="4">
    <location>
        <begin position="10"/>
        <end position="21"/>
    </location>
</feature>
<dbReference type="FunCoup" id="A0A2I1DID6">
    <property type="interactions" value="6"/>
</dbReference>
<gene>
    <name evidence="5" type="ORF">B1757_13640</name>
</gene>
<proteinExistence type="inferred from homology"/>
<evidence type="ECO:0000256" key="3">
    <source>
        <dbReference type="PIRSR" id="PIRSR006156-1"/>
    </source>
</evidence>
<dbReference type="FunFam" id="3.30.2310.20:FF:000003">
    <property type="entry name" value="Type II toxin-antitoxin system YafQ family toxin"/>
    <property type="match status" value="1"/>
</dbReference>
<dbReference type="NCBIfam" id="TIGR02385">
    <property type="entry name" value="RelE_StbE"/>
    <property type="match status" value="1"/>
</dbReference>
<accession>A0A2I1DID6</accession>
<dbReference type="GO" id="GO:0006415">
    <property type="term" value="P:translational termination"/>
    <property type="evidence" value="ECO:0007669"/>
    <property type="project" value="TreeGrafter"/>
</dbReference>
<dbReference type="InParanoid" id="A0A2I1DID6"/>
<dbReference type="GO" id="GO:0006402">
    <property type="term" value="P:mRNA catabolic process"/>
    <property type="evidence" value="ECO:0007669"/>
    <property type="project" value="TreeGrafter"/>
</dbReference>
<reference evidence="5 6" key="1">
    <citation type="submission" date="2017-03" db="EMBL/GenBank/DDBJ databases">
        <title>Draft genime sequence of the acidophilic sulfur-oxidizing bacterium Acidithiobacillus sp. SH, isolated from seawater.</title>
        <authorList>
            <person name="Sharmin S."/>
            <person name="Tokuhisa M."/>
            <person name="Kanao T."/>
            <person name="Kamimura K."/>
        </authorList>
    </citation>
    <scope>NUCLEOTIDE SEQUENCE [LARGE SCALE GENOMIC DNA]</scope>
    <source>
        <strain evidence="5 6">SH</strain>
    </source>
</reference>
<dbReference type="RefSeq" id="WP_101538851.1">
    <property type="nucleotide sequence ID" value="NZ_MXAV01000053.1"/>
</dbReference>
<comment type="caution">
    <text evidence="5">The sequence shown here is derived from an EMBL/GenBank/DDBJ whole genome shotgun (WGS) entry which is preliminary data.</text>
</comment>
<feature type="active site" description="Proton donor" evidence="3">
    <location>
        <position position="84"/>
    </location>
</feature>
<keyword evidence="6" id="KW-1185">Reference proteome</keyword>
<protein>
    <submittedName>
        <fullName evidence="5">YafQ family addiction module toxin</fullName>
    </submittedName>
</protein>
<dbReference type="Gene3D" id="3.30.2310.20">
    <property type="entry name" value="RelE-like"/>
    <property type="match status" value="1"/>
</dbReference>
<dbReference type="PANTHER" id="PTHR40588">
    <property type="entry name" value="MRNA INTERFERASE TOXIN YAFQ"/>
    <property type="match status" value="1"/>
</dbReference>
<evidence type="ECO:0000256" key="4">
    <source>
        <dbReference type="SAM" id="MobiDB-lite"/>
    </source>
</evidence>